<protein>
    <submittedName>
        <fullName evidence="1">Uncharacterized protein</fullName>
    </submittedName>
</protein>
<accession>A0A5N6NWG2</accession>
<proteinExistence type="predicted"/>
<dbReference type="Proteomes" id="UP000326396">
    <property type="component" value="Linkage Group LG16"/>
</dbReference>
<comment type="caution">
    <text evidence="1">The sequence shown here is derived from an EMBL/GenBank/DDBJ whole genome shotgun (WGS) entry which is preliminary data.</text>
</comment>
<dbReference type="EMBL" id="SZYD01000008">
    <property type="protein sequence ID" value="KAD5508041.1"/>
    <property type="molecule type" value="Genomic_DNA"/>
</dbReference>
<sequence length="241" mass="26963">MIRVCEKLRKYIKDIRILKKGNVELNKIINELTESKIVIESPKGVHCDPHVIRYNAPDSPLSRLDIPNQVGQMCWVKPNGVAGPNGGLCHLLGLGVEVGHEGDAGPSKVVGPKASEAHSEFGGRMVRVASRRWRWRMGVFDAVCDQERKEKAESSAGTSAKEEPENVVIGDVTKDPYVDFLYAHKYINQDGQEIPPLGTVINSWFEKQKDWTPTPSEVKATWLGVMNEEHPEHTFISDDRL</sequence>
<dbReference type="AlphaFoldDB" id="A0A5N6NWG2"/>
<organism evidence="1 2">
    <name type="scientific">Mikania micrantha</name>
    <name type="common">bitter vine</name>
    <dbReference type="NCBI Taxonomy" id="192012"/>
    <lineage>
        <taxon>Eukaryota</taxon>
        <taxon>Viridiplantae</taxon>
        <taxon>Streptophyta</taxon>
        <taxon>Embryophyta</taxon>
        <taxon>Tracheophyta</taxon>
        <taxon>Spermatophyta</taxon>
        <taxon>Magnoliopsida</taxon>
        <taxon>eudicotyledons</taxon>
        <taxon>Gunneridae</taxon>
        <taxon>Pentapetalae</taxon>
        <taxon>asterids</taxon>
        <taxon>campanulids</taxon>
        <taxon>Asterales</taxon>
        <taxon>Asteraceae</taxon>
        <taxon>Asteroideae</taxon>
        <taxon>Heliantheae alliance</taxon>
        <taxon>Eupatorieae</taxon>
        <taxon>Mikania</taxon>
    </lineage>
</organism>
<name>A0A5N6NWG2_9ASTR</name>
<evidence type="ECO:0000313" key="2">
    <source>
        <dbReference type="Proteomes" id="UP000326396"/>
    </source>
</evidence>
<reference evidence="1 2" key="1">
    <citation type="submission" date="2019-05" db="EMBL/GenBank/DDBJ databases">
        <title>Mikania micrantha, genome provides insights into the molecular mechanism of rapid growth.</title>
        <authorList>
            <person name="Liu B."/>
        </authorList>
    </citation>
    <scope>NUCLEOTIDE SEQUENCE [LARGE SCALE GENOMIC DNA]</scope>
    <source>
        <strain evidence="1">NLD-2019</strain>
        <tissue evidence="1">Leaf</tissue>
    </source>
</reference>
<keyword evidence="2" id="KW-1185">Reference proteome</keyword>
<gene>
    <name evidence="1" type="ORF">E3N88_15744</name>
</gene>
<evidence type="ECO:0000313" key="1">
    <source>
        <dbReference type="EMBL" id="KAD5508041.1"/>
    </source>
</evidence>